<dbReference type="EMBL" id="JAJBZT010000001">
    <property type="protein sequence ID" value="MCB6182160.1"/>
    <property type="molecule type" value="Genomic_DNA"/>
</dbReference>
<dbReference type="SUPFAM" id="SSF53756">
    <property type="entry name" value="UDP-Glycosyltransferase/glycogen phosphorylase"/>
    <property type="match status" value="1"/>
</dbReference>
<dbReference type="Gene3D" id="3.40.50.2000">
    <property type="entry name" value="Glycogen Phosphorylase B"/>
    <property type="match status" value="2"/>
</dbReference>
<dbReference type="PANTHER" id="PTHR12526">
    <property type="entry name" value="GLYCOSYLTRANSFERASE"/>
    <property type="match status" value="1"/>
</dbReference>
<organism evidence="3 4">
    <name type="scientific">Leeia speluncae</name>
    <dbReference type="NCBI Taxonomy" id="2884804"/>
    <lineage>
        <taxon>Bacteria</taxon>
        <taxon>Pseudomonadati</taxon>
        <taxon>Pseudomonadota</taxon>
        <taxon>Betaproteobacteria</taxon>
        <taxon>Neisseriales</taxon>
        <taxon>Leeiaceae</taxon>
        <taxon>Leeia</taxon>
    </lineage>
</organism>
<dbReference type="Proteomes" id="UP001165395">
    <property type="component" value="Unassembled WGS sequence"/>
</dbReference>
<dbReference type="InterPro" id="IPR001296">
    <property type="entry name" value="Glyco_trans_1"/>
</dbReference>
<gene>
    <name evidence="3" type="ORF">LIN78_01140</name>
</gene>
<reference evidence="3" key="1">
    <citation type="submission" date="2021-10" db="EMBL/GenBank/DDBJ databases">
        <title>The complete genome sequence of Leeia sp. TBRC 13508.</title>
        <authorList>
            <person name="Charoenyingcharoen P."/>
            <person name="Yukphan P."/>
        </authorList>
    </citation>
    <scope>NUCLEOTIDE SEQUENCE</scope>
    <source>
        <strain evidence="3">TBRC 13508</strain>
    </source>
</reference>
<comment type="caution">
    <text evidence="3">The sequence shown here is derived from an EMBL/GenBank/DDBJ whole genome shotgun (WGS) entry which is preliminary data.</text>
</comment>
<proteinExistence type="predicted"/>
<feature type="domain" description="Glycosyltransferase subfamily 4-like N-terminal" evidence="2">
    <location>
        <begin position="8"/>
        <end position="140"/>
    </location>
</feature>
<keyword evidence="4" id="KW-1185">Reference proteome</keyword>
<keyword evidence="3" id="KW-0328">Glycosyltransferase</keyword>
<accession>A0ABS8D1T3</accession>
<dbReference type="Pfam" id="PF13477">
    <property type="entry name" value="Glyco_trans_4_2"/>
    <property type="match status" value="1"/>
</dbReference>
<sequence>MSQVCQRLLLIGTDSIHTRRYLKGIAPYCGSVVLITNQAIPKEELPENLLAQHVTNFSLRAFGTAKAIRALIKQYQPDIAHVQQANSVAWHAANALKASGIPWVLSCWGSDVLLLPKKNWLMKQMVKFNLLCANAVTADSQHLLNTANAVAGKPLNAHMLVFGLEQLPSEAVLTQDRPKRILSCRLHKPLYRIDAIIHAFAELVKHQLIDADWQLEIAARGEQTDELKALVDSLGLNEQVFFSGFLPHAELLDHYLDARVFVSVPESDSTPVSLLEAMGSGCYPVLSDLPANREWVVDGETGEVCREMSALANKLQQAIAVSTTPSIQPILKKNYLLIKEKAMFASNMAAFAQIYFTLLAKSN</sequence>
<dbReference type="PANTHER" id="PTHR12526:SF627">
    <property type="entry name" value="D-RHAMNOSYLTRANSFERASE WBPZ"/>
    <property type="match status" value="1"/>
</dbReference>
<feature type="domain" description="Glycosyl transferase family 1" evidence="1">
    <location>
        <begin position="176"/>
        <end position="319"/>
    </location>
</feature>
<evidence type="ECO:0000259" key="2">
    <source>
        <dbReference type="Pfam" id="PF13477"/>
    </source>
</evidence>
<evidence type="ECO:0000259" key="1">
    <source>
        <dbReference type="Pfam" id="PF00534"/>
    </source>
</evidence>
<protein>
    <submittedName>
        <fullName evidence="3">Glycosyltransferase</fullName>
        <ecNumber evidence="3">2.4.-.-</ecNumber>
    </submittedName>
</protein>
<dbReference type="InterPro" id="IPR028098">
    <property type="entry name" value="Glyco_trans_4-like_N"/>
</dbReference>
<name>A0ABS8D1T3_9NEIS</name>
<dbReference type="Pfam" id="PF00534">
    <property type="entry name" value="Glycos_transf_1"/>
    <property type="match status" value="1"/>
</dbReference>
<dbReference type="EC" id="2.4.-.-" evidence="3"/>
<keyword evidence="3" id="KW-0808">Transferase</keyword>
<dbReference type="GO" id="GO:0016757">
    <property type="term" value="F:glycosyltransferase activity"/>
    <property type="evidence" value="ECO:0007669"/>
    <property type="project" value="UniProtKB-KW"/>
</dbReference>
<dbReference type="RefSeq" id="WP_227177649.1">
    <property type="nucleotide sequence ID" value="NZ_JAJBZT010000001.1"/>
</dbReference>
<evidence type="ECO:0000313" key="3">
    <source>
        <dbReference type="EMBL" id="MCB6182160.1"/>
    </source>
</evidence>
<evidence type="ECO:0000313" key="4">
    <source>
        <dbReference type="Proteomes" id="UP001165395"/>
    </source>
</evidence>